<evidence type="ECO:0000313" key="1">
    <source>
        <dbReference type="EMBL" id="GAA3746949.1"/>
    </source>
</evidence>
<dbReference type="EMBL" id="BAABEP010000043">
    <property type="protein sequence ID" value="GAA3746949.1"/>
    <property type="molecule type" value="Genomic_DNA"/>
</dbReference>
<sequence length="49" mass="4859">MRVLKAIVALPDGSATTSGRGLTCGDAADTVFRSPGTGVSLTGRSSASY</sequence>
<dbReference type="Proteomes" id="UP001499884">
    <property type="component" value="Unassembled WGS sequence"/>
</dbReference>
<evidence type="ECO:0000313" key="2">
    <source>
        <dbReference type="Proteomes" id="UP001499884"/>
    </source>
</evidence>
<gene>
    <name evidence="1" type="ORF">GCM10023082_49310</name>
</gene>
<proteinExistence type="predicted"/>
<keyword evidence="2" id="KW-1185">Reference proteome</keyword>
<reference evidence="2" key="1">
    <citation type="journal article" date="2019" name="Int. J. Syst. Evol. Microbiol.">
        <title>The Global Catalogue of Microorganisms (GCM) 10K type strain sequencing project: providing services to taxonomists for standard genome sequencing and annotation.</title>
        <authorList>
            <consortium name="The Broad Institute Genomics Platform"/>
            <consortium name="The Broad Institute Genome Sequencing Center for Infectious Disease"/>
            <person name="Wu L."/>
            <person name="Ma J."/>
        </authorList>
    </citation>
    <scope>NUCLEOTIDE SEQUENCE [LARGE SCALE GENOMIC DNA]</scope>
    <source>
        <strain evidence="2">JCM 30846</strain>
    </source>
</reference>
<organism evidence="1 2">
    <name type="scientific">Streptomyces tremellae</name>
    <dbReference type="NCBI Taxonomy" id="1124239"/>
    <lineage>
        <taxon>Bacteria</taxon>
        <taxon>Bacillati</taxon>
        <taxon>Actinomycetota</taxon>
        <taxon>Actinomycetes</taxon>
        <taxon>Kitasatosporales</taxon>
        <taxon>Streptomycetaceae</taxon>
        <taxon>Streptomyces</taxon>
    </lineage>
</organism>
<protein>
    <submittedName>
        <fullName evidence="1">Uncharacterized protein</fullName>
    </submittedName>
</protein>
<name>A0ABP7FS66_9ACTN</name>
<accession>A0ABP7FS66</accession>
<comment type="caution">
    <text evidence="1">The sequence shown here is derived from an EMBL/GenBank/DDBJ whole genome shotgun (WGS) entry which is preliminary data.</text>
</comment>